<accession>A0A927R2C3</accession>
<comment type="caution">
    <text evidence="2">The sequence shown here is derived from an EMBL/GenBank/DDBJ whole genome shotgun (WGS) entry which is preliminary data.</text>
</comment>
<organism evidence="2 3">
    <name type="scientific">Plantactinospora soyae</name>
    <dbReference type="NCBI Taxonomy" id="1544732"/>
    <lineage>
        <taxon>Bacteria</taxon>
        <taxon>Bacillati</taxon>
        <taxon>Actinomycetota</taxon>
        <taxon>Actinomycetes</taxon>
        <taxon>Micromonosporales</taxon>
        <taxon>Micromonosporaceae</taxon>
        <taxon>Plantactinospora</taxon>
    </lineage>
</organism>
<reference evidence="2" key="1">
    <citation type="submission" date="2020-10" db="EMBL/GenBank/DDBJ databases">
        <title>Sequencing the genomes of 1000 actinobacteria strains.</title>
        <authorList>
            <person name="Klenk H.-P."/>
        </authorList>
    </citation>
    <scope>NUCLEOTIDE SEQUENCE</scope>
    <source>
        <strain evidence="2">DSM 46832</strain>
    </source>
</reference>
<keyword evidence="3" id="KW-1185">Reference proteome</keyword>
<dbReference type="EMBL" id="JADBEB010000001">
    <property type="protein sequence ID" value="MBE1492392.1"/>
    <property type="molecule type" value="Genomic_DNA"/>
</dbReference>
<name>A0A927R2C3_9ACTN</name>
<proteinExistence type="predicted"/>
<feature type="region of interest" description="Disordered" evidence="1">
    <location>
        <begin position="1"/>
        <end position="61"/>
    </location>
</feature>
<sequence>MSIQQDRRELERKQKAQSDSARRAADLRTKEARKRVDAAKADQAAGRTRSPSQAQRKRREAVRAVEAANKYGRDASALEAKAAGYGSDAAKLQTRIANAETAERQRAARQQTIAQRAAQVQQRQLAQQVASSQERIAMSEQALRALSAPRAERLRILMLGASSEGDLRVTREHTRIRRAVEAALHRDQVEIDVRLSATTQDLQDGIAKFRPHVVHFSGHGDEQLISFEEDVDDFHSGVVVTASAFASACQATDSPPTLIVFNACKSSGTADALVDRFAPLAIGMTDSIDDGDALNYAAALYSSVANGQSVNSAHLAGKAAIELAGGEHELPYLATGQGIDPTTVILVKQPPTG</sequence>
<evidence type="ECO:0000256" key="1">
    <source>
        <dbReference type="SAM" id="MobiDB-lite"/>
    </source>
</evidence>
<evidence type="ECO:0000313" key="2">
    <source>
        <dbReference type="EMBL" id="MBE1492392.1"/>
    </source>
</evidence>
<dbReference type="RefSeq" id="WP_192771305.1">
    <property type="nucleotide sequence ID" value="NZ_JADBEB010000001.1"/>
</dbReference>
<feature type="compositionally biased region" description="Basic and acidic residues" evidence="1">
    <location>
        <begin position="1"/>
        <end position="40"/>
    </location>
</feature>
<evidence type="ECO:0000313" key="3">
    <source>
        <dbReference type="Proteomes" id="UP000649753"/>
    </source>
</evidence>
<dbReference type="AlphaFoldDB" id="A0A927R2C3"/>
<protein>
    <recommendedName>
        <fullName evidence="4">CHAT domain-containing protein</fullName>
    </recommendedName>
</protein>
<gene>
    <name evidence="2" type="ORF">H4W31_008030</name>
</gene>
<evidence type="ECO:0008006" key="4">
    <source>
        <dbReference type="Google" id="ProtNLM"/>
    </source>
</evidence>
<dbReference type="Proteomes" id="UP000649753">
    <property type="component" value="Unassembled WGS sequence"/>
</dbReference>